<dbReference type="Gene3D" id="1.10.8.50">
    <property type="match status" value="1"/>
</dbReference>
<evidence type="ECO:0000313" key="1">
    <source>
        <dbReference type="EMBL" id="MDX8151112.1"/>
    </source>
</evidence>
<evidence type="ECO:0000313" key="2">
    <source>
        <dbReference type="Proteomes" id="UP001277761"/>
    </source>
</evidence>
<dbReference type="RefSeq" id="WP_319953265.1">
    <property type="nucleotide sequence ID" value="NZ_JAXAVX010000002.1"/>
</dbReference>
<accession>A0ABU4VID2</accession>
<dbReference type="EMBL" id="JAXAVX010000002">
    <property type="protein sequence ID" value="MDX8151112.1"/>
    <property type="molecule type" value="Genomic_DNA"/>
</dbReference>
<dbReference type="Proteomes" id="UP001277761">
    <property type="component" value="Unassembled WGS sequence"/>
</dbReference>
<name>A0ABU4VID2_9ACTN</name>
<keyword evidence="2" id="KW-1185">Reference proteome</keyword>
<comment type="caution">
    <text evidence="1">The sequence shown here is derived from an EMBL/GenBank/DDBJ whole genome shotgun (WGS) entry which is preliminary data.</text>
</comment>
<organism evidence="1 2">
    <name type="scientific">Patulibacter brassicae</name>
    <dbReference type="NCBI Taxonomy" id="1705717"/>
    <lineage>
        <taxon>Bacteria</taxon>
        <taxon>Bacillati</taxon>
        <taxon>Actinomycetota</taxon>
        <taxon>Thermoleophilia</taxon>
        <taxon>Solirubrobacterales</taxon>
        <taxon>Patulibacteraceae</taxon>
        <taxon>Patulibacter</taxon>
    </lineage>
</organism>
<reference evidence="1 2" key="1">
    <citation type="submission" date="2023-11" db="EMBL/GenBank/DDBJ databases">
        <authorList>
            <person name="Xu M."/>
            <person name="Jiang T."/>
        </authorList>
    </citation>
    <scope>NUCLEOTIDE SEQUENCE [LARGE SCALE GENOMIC DNA]</scope>
    <source>
        <strain evidence="1 2">SD</strain>
    </source>
</reference>
<gene>
    <name evidence="1" type="ORF">SK069_05870</name>
</gene>
<sequence>MAETQSLQALNVAWAARARVKTGRQRLIAGELALAHILADPPADDIVAQLQRVELARVLVWLPRVGDATAARILEAARVLPTARIHALTTAQRVAIARATDVYRPERP</sequence>
<evidence type="ECO:0008006" key="3">
    <source>
        <dbReference type="Google" id="ProtNLM"/>
    </source>
</evidence>
<protein>
    <recommendedName>
        <fullName evidence="3">Integration host factor</fullName>
    </recommendedName>
</protein>
<proteinExistence type="predicted"/>